<dbReference type="PRINTS" id="PR00180">
    <property type="entry name" value="CRETINALDHBP"/>
</dbReference>
<keyword evidence="3" id="KW-1185">Reference proteome</keyword>
<dbReference type="InterPro" id="IPR036865">
    <property type="entry name" value="CRAL-TRIO_dom_sf"/>
</dbReference>
<dbReference type="SMART" id="SM00516">
    <property type="entry name" value="SEC14"/>
    <property type="match status" value="1"/>
</dbReference>
<dbReference type="Pfam" id="PF00650">
    <property type="entry name" value="CRAL_TRIO"/>
    <property type="match status" value="1"/>
</dbReference>
<feature type="domain" description="CRAL-TRIO" evidence="1">
    <location>
        <begin position="86"/>
        <end position="251"/>
    </location>
</feature>
<dbReference type="EMBL" id="QKKF02001335">
    <property type="protein sequence ID" value="RZF48644.1"/>
    <property type="molecule type" value="Genomic_DNA"/>
</dbReference>
<dbReference type="InterPro" id="IPR036273">
    <property type="entry name" value="CRAL/TRIO_N_dom_sf"/>
</dbReference>
<dbReference type="PANTHER" id="PTHR10174">
    <property type="entry name" value="ALPHA-TOCOPHEROL TRANSFER PROTEIN-RELATED"/>
    <property type="match status" value="1"/>
</dbReference>
<evidence type="ECO:0000313" key="3">
    <source>
        <dbReference type="Proteomes" id="UP000291343"/>
    </source>
</evidence>
<reference evidence="2 3" key="1">
    <citation type="journal article" date="2017" name="Gigascience">
        <title>Genome sequence of the small brown planthopper, Laodelphax striatellus.</title>
        <authorList>
            <person name="Zhu J."/>
            <person name="Jiang F."/>
            <person name="Wang X."/>
            <person name="Yang P."/>
            <person name="Bao Y."/>
            <person name="Zhao W."/>
            <person name="Wang W."/>
            <person name="Lu H."/>
            <person name="Wang Q."/>
            <person name="Cui N."/>
            <person name="Li J."/>
            <person name="Chen X."/>
            <person name="Luo L."/>
            <person name="Yu J."/>
            <person name="Kang L."/>
            <person name="Cui F."/>
        </authorList>
    </citation>
    <scope>NUCLEOTIDE SEQUENCE [LARGE SCALE GENOMIC DNA]</scope>
    <source>
        <strain evidence="2">Lst14</strain>
    </source>
</reference>
<dbReference type="Proteomes" id="UP000291343">
    <property type="component" value="Unassembled WGS sequence"/>
</dbReference>
<name>A0A482XSH5_LAOST</name>
<dbReference type="Gene3D" id="1.10.8.20">
    <property type="entry name" value="N-terminal domain of phosphatidylinositol transfer protein sec14p"/>
    <property type="match status" value="1"/>
</dbReference>
<protein>
    <recommendedName>
        <fullName evidence="1">CRAL-TRIO domain-containing protein</fullName>
    </recommendedName>
</protein>
<comment type="caution">
    <text evidence="2">The sequence shown here is derived from an EMBL/GenBank/DDBJ whole genome shotgun (WGS) entry which is preliminary data.</text>
</comment>
<organism evidence="2 3">
    <name type="scientific">Laodelphax striatellus</name>
    <name type="common">Small brown planthopper</name>
    <name type="synonym">Delphax striatella</name>
    <dbReference type="NCBI Taxonomy" id="195883"/>
    <lineage>
        <taxon>Eukaryota</taxon>
        <taxon>Metazoa</taxon>
        <taxon>Ecdysozoa</taxon>
        <taxon>Arthropoda</taxon>
        <taxon>Hexapoda</taxon>
        <taxon>Insecta</taxon>
        <taxon>Pterygota</taxon>
        <taxon>Neoptera</taxon>
        <taxon>Paraneoptera</taxon>
        <taxon>Hemiptera</taxon>
        <taxon>Auchenorrhyncha</taxon>
        <taxon>Fulgoroidea</taxon>
        <taxon>Delphacidae</taxon>
        <taxon>Criomorphinae</taxon>
        <taxon>Laodelphax</taxon>
    </lineage>
</organism>
<accession>A0A482XSH5</accession>
<dbReference type="InterPro" id="IPR001251">
    <property type="entry name" value="CRAL-TRIO_dom"/>
</dbReference>
<evidence type="ECO:0000313" key="2">
    <source>
        <dbReference type="EMBL" id="RZF48644.1"/>
    </source>
</evidence>
<dbReference type="GO" id="GO:1902936">
    <property type="term" value="F:phosphatidylinositol bisphosphate binding"/>
    <property type="evidence" value="ECO:0007669"/>
    <property type="project" value="TreeGrafter"/>
</dbReference>
<dbReference type="SUPFAM" id="SSF52087">
    <property type="entry name" value="CRAL/TRIO domain"/>
    <property type="match status" value="1"/>
</dbReference>
<dbReference type="GO" id="GO:0016020">
    <property type="term" value="C:membrane"/>
    <property type="evidence" value="ECO:0007669"/>
    <property type="project" value="TreeGrafter"/>
</dbReference>
<dbReference type="PROSITE" id="PS50191">
    <property type="entry name" value="CRAL_TRIO"/>
    <property type="match status" value="1"/>
</dbReference>
<dbReference type="Gene3D" id="3.40.525.10">
    <property type="entry name" value="CRAL-TRIO lipid binding domain"/>
    <property type="match status" value="1"/>
</dbReference>
<proteinExistence type="predicted"/>
<dbReference type="OrthoDB" id="1434354at2759"/>
<dbReference type="AlphaFoldDB" id="A0A482XSH5"/>
<evidence type="ECO:0000259" key="1">
    <source>
        <dbReference type="PROSITE" id="PS50191"/>
    </source>
</evidence>
<dbReference type="CDD" id="cd00170">
    <property type="entry name" value="SEC14"/>
    <property type="match status" value="1"/>
</dbReference>
<dbReference type="PANTHER" id="PTHR10174:SF130">
    <property type="entry name" value="ALPHA-TOCOPHEROL TRANSFER PROTEIN-LIKE"/>
    <property type="match status" value="1"/>
</dbReference>
<dbReference type="InParanoid" id="A0A482XSH5"/>
<dbReference type="SUPFAM" id="SSF46938">
    <property type="entry name" value="CRAL/TRIO N-terminal domain"/>
    <property type="match status" value="1"/>
</dbReference>
<gene>
    <name evidence="2" type="ORF">LSTR_LSTR010734</name>
</gene>
<dbReference type="SMR" id="A0A482XSH5"/>
<sequence>MVRTNNNAAKNASEIIASDRHHEQELIQALRVLVKEEKNLTCSTTDTFLVRFIRASLHNLQKSHCLIKDYFRAKYESPEAFVVKSPKSFIQHLQRYDLGYPLKELDKYGRKVLYINLGDVDPGKESWFNLLQSMIMTLETYSLQEDVQEKGISLILDCANFTLKIMKWATPNKMRTLMKLLQECIPIRFEVFHIVNAPLVFNIFYTTLKPFMNEEFKRKLNWHSGNLRTLDEHMDRDILPTCLGGKLEVEEIKDWYKLVLESEDFFAELREMGYSSKSS</sequence>